<evidence type="ECO:0000313" key="8">
    <source>
        <dbReference type="Proteomes" id="UP001567538"/>
    </source>
</evidence>
<proteinExistence type="predicted"/>
<dbReference type="CDD" id="cd16454">
    <property type="entry name" value="RING-H2_PA-TM-RING"/>
    <property type="match status" value="1"/>
</dbReference>
<dbReference type="SUPFAM" id="SSF57850">
    <property type="entry name" value="RING/U-box"/>
    <property type="match status" value="1"/>
</dbReference>
<evidence type="ECO:0000259" key="6">
    <source>
        <dbReference type="PROSITE" id="PS50089"/>
    </source>
</evidence>
<sequence>MDHMDIDEILEVPDTPDRLSKNGTNGKNGVRTENQRSSMPRHEQMFPEEGSRDQPMIIDSGSRGVSLRPPKRPSSPKNSQFPNTSVSFSLASSPSSRNSNLLRKGVAEKKPSYPTHDSMHKPLESVRPSHPSKSSSSFHDDDILELSDWSLHGPARRNPSPSAIPVNKRTDFQKRSDLPNGTSSHGLSNLMNICCNGSEEKKKPNRGGLSIDLGERVGSVGINKKKTENGGTSSNPIATPRISKQKRLVRNGCISPNNIAKAKQLVGNGVNSSVAVGHNTGPVAIEHNIGSRASNPAPVSIDIRDLVAEEDYSNSRKGKGVISHPCSSRRLDLETKDSLGRNSVNPSEKAVESVDYNGNAGKSIEESAGWRSTRNRPRGMNNILSNDKEKNLIRERVTPRLSIQQHETRSDRRGKGINLVNCDNDSSFISSEHFHAQPVKESVSHTRARLGRLNGPRSAAGTLIKRQKQGSGFSSSGECSTSVSDNLDFVSLSSLAEAANLRSSSSNANMPPIIEVDESSPQPPHDTGDDNARARQLEADELMARQLQEQLYNEMPAFGFQEADEHVVLADEHVALALQQQEGPSHGRSQERVSVFDVRSMSNMLRQSASRSSSNAPRRGYVARSPPLGRMTRQRSRFPGQPRTLSSSRQGNSMFPPDMDIDMRMEILGALEEFSDMGMNTSILHSNRDFNENDYEMLLALDDNNIQGGASGHQINGLPQSTVQTDHEEACAVCLETPTTGEKIRHLPCLHKFHKDCIDPWLRRRSSCPVCKSSIT</sequence>
<evidence type="ECO:0000256" key="4">
    <source>
        <dbReference type="PROSITE-ProRule" id="PRU00175"/>
    </source>
</evidence>
<keyword evidence="1" id="KW-0479">Metal-binding</keyword>
<feature type="region of interest" description="Disordered" evidence="5">
    <location>
        <begin position="604"/>
        <end position="658"/>
    </location>
</feature>
<organism evidence="7 8">
    <name type="scientific">Salvia divinorum</name>
    <name type="common">Maria pastora</name>
    <name type="synonym">Diviner's sage</name>
    <dbReference type="NCBI Taxonomy" id="28513"/>
    <lineage>
        <taxon>Eukaryota</taxon>
        <taxon>Viridiplantae</taxon>
        <taxon>Streptophyta</taxon>
        <taxon>Embryophyta</taxon>
        <taxon>Tracheophyta</taxon>
        <taxon>Spermatophyta</taxon>
        <taxon>Magnoliopsida</taxon>
        <taxon>eudicotyledons</taxon>
        <taxon>Gunneridae</taxon>
        <taxon>Pentapetalae</taxon>
        <taxon>asterids</taxon>
        <taxon>lamiids</taxon>
        <taxon>Lamiales</taxon>
        <taxon>Lamiaceae</taxon>
        <taxon>Nepetoideae</taxon>
        <taxon>Mentheae</taxon>
        <taxon>Salviinae</taxon>
        <taxon>Salvia</taxon>
        <taxon>Salvia subgen. Calosphace</taxon>
    </lineage>
</organism>
<dbReference type="PANTHER" id="PTHR45931:SF25">
    <property type="entry name" value="E3 UBIQUITIN-PROTEIN LIGASE RLIM-LIKE ISOFORM X1"/>
    <property type="match status" value="1"/>
</dbReference>
<keyword evidence="8" id="KW-1185">Reference proteome</keyword>
<dbReference type="InterPro" id="IPR051834">
    <property type="entry name" value="RING_finger_E3_ligase"/>
</dbReference>
<evidence type="ECO:0000256" key="1">
    <source>
        <dbReference type="ARBA" id="ARBA00022723"/>
    </source>
</evidence>
<feature type="region of interest" description="Disordered" evidence="5">
    <location>
        <begin position="451"/>
        <end position="478"/>
    </location>
</feature>
<feature type="compositionally biased region" description="Basic and acidic residues" evidence="5">
    <location>
        <begin position="40"/>
        <end position="52"/>
    </location>
</feature>
<feature type="domain" description="RING-type" evidence="6">
    <location>
        <begin position="731"/>
        <end position="772"/>
    </location>
</feature>
<dbReference type="InterPro" id="IPR001841">
    <property type="entry name" value="Znf_RING"/>
</dbReference>
<dbReference type="EMBL" id="JBEAFC010000003">
    <property type="protein sequence ID" value="KAL1561639.1"/>
    <property type="molecule type" value="Genomic_DNA"/>
</dbReference>
<feature type="region of interest" description="Disordered" evidence="5">
    <location>
        <begin position="1"/>
        <end position="139"/>
    </location>
</feature>
<feature type="compositionally biased region" description="Low complexity" evidence="5">
    <location>
        <begin position="85"/>
        <end position="99"/>
    </location>
</feature>
<feature type="compositionally biased region" description="Low complexity" evidence="5">
    <location>
        <begin position="604"/>
        <end position="619"/>
    </location>
</feature>
<reference evidence="7 8" key="1">
    <citation type="submission" date="2024-06" db="EMBL/GenBank/DDBJ databases">
        <title>A chromosome level genome sequence of Diviner's sage (Salvia divinorum).</title>
        <authorList>
            <person name="Ford S.A."/>
            <person name="Ro D.-K."/>
            <person name="Ness R.W."/>
            <person name="Phillips M.A."/>
        </authorList>
    </citation>
    <scope>NUCLEOTIDE SEQUENCE [LARGE SCALE GENOMIC DNA]</scope>
    <source>
        <strain evidence="7">SAF-2024a</strain>
        <tissue evidence="7">Leaf</tissue>
    </source>
</reference>
<dbReference type="InterPro" id="IPR013083">
    <property type="entry name" value="Znf_RING/FYVE/PHD"/>
</dbReference>
<feature type="region of interest" description="Disordered" evidence="5">
    <location>
        <begin position="501"/>
        <end position="531"/>
    </location>
</feature>
<evidence type="ECO:0000313" key="7">
    <source>
        <dbReference type="EMBL" id="KAL1561639.1"/>
    </source>
</evidence>
<feature type="compositionally biased region" description="Low complexity" evidence="5">
    <location>
        <begin position="125"/>
        <end position="137"/>
    </location>
</feature>
<name>A0ABD1I225_SALDI</name>
<gene>
    <name evidence="7" type="ORF">AAHA92_04317</name>
</gene>
<feature type="compositionally biased region" description="Polar residues" evidence="5">
    <location>
        <begin position="643"/>
        <end position="653"/>
    </location>
</feature>
<dbReference type="Pfam" id="PF13639">
    <property type="entry name" value="zf-RING_2"/>
    <property type="match status" value="1"/>
</dbReference>
<dbReference type="PROSITE" id="PS50089">
    <property type="entry name" value="ZF_RING_2"/>
    <property type="match status" value="1"/>
</dbReference>
<dbReference type="AlphaFoldDB" id="A0ABD1I225"/>
<dbReference type="PANTHER" id="PTHR45931">
    <property type="entry name" value="SI:CH211-59O9.10"/>
    <property type="match status" value="1"/>
</dbReference>
<feature type="compositionally biased region" description="Basic and acidic residues" evidence="5">
    <location>
        <begin position="168"/>
        <end position="177"/>
    </location>
</feature>
<dbReference type="FunFam" id="3.30.40.10:FF:000594">
    <property type="entry name" value="RING/U-box superfamily protein"/>
    <property type="match status" value="1"/>
</dbReference>
<accession>A0ABD1I225</accession>
<keyword evidence="3" id="KW-0862">Zinc</keyword>
<feature type="region of interest" description="Disordered" evidence="5">
    <location>
        <begin position="151"/>
        <end position="185"/>
    </location>
</feature>
<dbReference type="Gene3D" id="3.30.40.10">
    <property type="entry name" value="Zinc/RING finger domain, C3HC4 (zinc finger)"/>
    <property type="match status" value="1"/>
</dbReference>
<comment type="caution">
    <text evidence="7">The sequence shown here is derived from an EMBL/GenBank/DDBJ whole genome shotgun (WGS) entry which is preliminary data.</text>
</comment>
<feature type="compositionally biased region" description="Polar residues" evidence="5">
    <location>
        <begin position="21"/>
        <end position="38"/>
    </location>
</feature>
<keyword evidence="2 4" id="KW-0863">Zinc-finger</keyword>
<evidence type="ECO:0000256" key="5">
    <source>
        <dbReference type="SAM" id="MobiDB-lite"/>
    </source>
</evidence>
<dbReference type="SMART" id="SM00184">
    <property type="entry name" value="RING"/>
    <property type="match status" value="1"/>
</dbReference>
<evidence type="ECO:0000256" key="2">
    <source>
        <dbReference type="ARBA" id="ARBA00022771"/>
    </source>
</evidence>
<feature type="compositionally biased region" description="Basic and acidic residues" evidence="5">
    <location>
        <begin position="105"/>
        <end position="124"/>
    </location>
</feature>
<dbReference type="Proteomes" id="UP001567538">
    <property type="component" value="Unassembled WGS sequence"/>
</dbReference>
<protein>
    <recommendedName>
        <fullName evidence="6">RING-type domain-containing protein</fullName>
    </recommendedName>
</protein>
<evidence type="ECO:0000256" key="3">
    <source>
        <dbReference type="ARBA" id="ARBA00022833"/>
    </source>
</evidence>
<dbReference type="GO" id="GO:0008270">
    <property type="term" value="F:zinc ion binding"/>
    <property type="evidence" value="ECO:0007669"/>
    <property type="project" value="UniProtKB-KW"/>
</dbReference>